<dbReference type="PANTHER" id="PTHR31293">
    <property type="entry name" value="RNI-LIKE SUPERFAMILY PROTEIN"/>
    <property type="match status" value="1"/>
</dbReference>
<dbReference type="CDD" id="cd22160">
    <property type="entry name" value="F-box_AtFBL13-like"/>
    <property type="match status" value="1"/>
</dbReference>
<dbReference type="RefSeq" id="XP_016489087.1">
    <property type="nucleotide sequence ID" value="XM_016633601.1"/>
</dbReference>
<reference evidence="2" key="1">
    <citation type="submission" date="2025-08" db="UniProtKB">
        <authorList>
            <consortium name="RefSeq"/>
        </authorList>
    </citation>
    <scope>IDENTIFICATION</scope>
</reference>
<dbReference type="SMART" id="SM00256">
    <property type="entry name" value="FBOX"/>
    <property type="match status" value="1"/>
</dbReference>
<dbReference type="PaxDb" id="4097-A0A1S4BJW6"/>
<dbReference type="OMA" id="VDTWIEF"/>
<gene>
    <name evidence="2" type="primary">LOC107809020</name>
</gene>
<dbReference type="InterPro" id="IPR055294">
    <property type="entry name" value="FBL60-like"/>
</dbReference>
<organism evidence="2">
    <name type="scientific">Nicotiana tabacum</name>
    <name type="common">Common tobacco</name>
    <dbReference type="NCBI Taxonomy" id="4097"/>
    <lineage>
        <taxon>Eukaryota</taxon>
        <taxon>Viridiplantae</taxon>
        <taxon>Streptophyta</taxon>
        <taxon>Embryophyta</taxon>
        <taxon>Tracheophyta</taxon>
        <taxon>Spermatophyta</taxon>
        <taxon>Magnoliopsida</taxon>
        <taxon>eudicotyledons</taxon>
        <taxon>Gunneridae</taxon>
        <taxon>Pentapetalae</taxon>
        <taxon>asterids</taxon>
        <taxon>lamiids</taxon>
        <taxon>Solanales</taxon>
        <taxon>Solanaceae</taxon>
        <taxon>Nicotianoideae</taxon>
        <taxon>Nicotianeae</taxon>
        <taxon>Nicotiana</taxon>
    </lineage>
</organism>
<dbReference type="OrthoDB" id="1273735at2759"/>
<dbReference type="SUPFAM" id="SSF81383">
    <property type="entry name" value="F-box domain"/>
    <property type="match status" value="1"/>
</dbReference>
<dbReference type="InterPro" id="IPR001810">
    <property type="entry name" value="F-box_dom"/>
</dbReference>
<name>A0A1S4BJW6_TOBAC</name>
<sequence length="367" mass="42514">MINHPSLKKQKVRVTGVEETLDDRISQLPDSLLVQILSLLPTKDAFTTCILSKRWHYLWTFVYNFIFTRRSQESKIYGDPYNPVVPMDDTSRRHKFENLRSFIDYVLVHSISPKIKKFELDCRDLFRDDSQIRRWLSFAAERKVEDVVFLSYESLLDCILPESFCTCSSLITLHLRHCYFTDAVIAWKSLTSIKLECLLLNDDEILNLLSGCPALETMELYDVGGFRRLKISSSKFKRLNLKKHWLLNDNNDRSLEIFAPYLQHLEISGNLKDIKCRLVDVSSMVNAKLTFNIACIKDIQADRYEIVDEEDNCHGYHQGFRTLVQDYLQKLSCATELTFGCSGSSSRSMFSVPKRVASIQGRPLTGY</sequence>
<feature type="domain" description="F-box" evidence="1">
    <location>
        <begin position="22"/>
        <end position="70"/>
    </location>
</feature>
<dbReference type="InterPro" id="IPR032675">
    <property type="entry name" value="LRR_dom_sf"/>
</dbReference>
<dbReference type="Pfam" id="PF00646">
    <property type="entry name" value="F-box"/>
    <property type="match status" value="1"/>
</dbReference>
<dbReference type="InterPro" id="IPR036047">
    <property type="entry name" value="F-box-like_dom_sf"/>
</dbReference>
<dbReference type="InterPro" id="IPR053781">
    <property type="entry name" value="F-box_AtFBL13-like"/>
</dbReference>
<proteinExistence type="predicted"/>
<dbReference type="SUPFAM" id="SSF52047">
    <property type="entry name" value="RNI-like"/>
    <property type="match status" value="1"/>
</dbReference>
<dbReference type="Gene3D" id="3.80.10.10">
    <property type="entry name" value="Ribonuclease Inhibitor"/>
    <property type="match status" value="1"/>
</dbReference>
<dbReference type="PROSITE" id="PS50181">
    <property type="entry name" value="FBOX"/>
    <property type="match status" value="1"/>
</dbReference>
<evidence type="ECO:0000313" key="2">
    <source>
        <dbReference type="RefSeq" id="XP_016489087.1"/>
    </source>
</evidence>
<dbReference type="AlphaFoldDB" id="A0A1S4BJW6"/>
<dbReference type="Pfam" id="PF24758">
    <property type="entry name" value="LRR_At5g56370"/>
    <property type="match status" value="1"/>
</dbReference>
<dbReference type="InterPro" id="IPR055411">
    <property type="entry name" value="LRR_FXL15/At3g58940/PEG3-like"/>
</dbReference>
<accession>A0A1S4BJW6</accession>
<protein>
    <submittedName>
        <fullName evidence="2">F-box/LRR-repeat protein At3g26922-like</fullName>
    </submittedName>
</protein>
<evidence type="ECO:0000259" key="1">
    <source>
        <dbReference type="PROSITE" id="PS50181"/>
    </source>
</evidence>
<dbReference type="PANTHER" id="PTHR31293:SF12">
    <property type="entry name" value="RNI-LIKE SUPERFAMILY PROTEIN"/>
    <property type="match status" value="1"/>
</dbReference>
<dbReference type="STRING" id="4097.A0A1S4BJW6"/>
<dbReference type="Gene3D" id="1.20.1280.50">
    <property type="match status" value="1"/>
</dbReference>
<dbReference type="KEGG" id="nta:107809020"/>